<dbReference type="STRING" id="553219.CAMSH0001_0705"/>
<keyword evidence="2" id="KW-0479">Metal-binding</keyword>
<evidence type="ECO:0000256" key="2">
    <source>
        <dbReference type="ARBA" id="ARBA00022723"/>
    </source>
</evidence>
<dbReference type="Gene3D" id="3.40.190.10">
    <property type="entry name" value="Periplasmic binding protein-like II"/>
    <property type="match status" value="2"/>
</dbReference>
<comment type="similarity">
    <text evidence="1">Belongs to the bacterial solute-binding protein ModA family.</text>
</comment>
<accession>C6RH78</accession>
<gene>
    <name evidence="4" type="primary">modA</name>
    <name evidence="4" type="ORF">CAMSH0001_0705</name>
</gene>
<dbReference type="InterPro" id="IPR050682">
    <property type="entry name" value="ModA/WtpA"/>
</dbReference>
<dbReference type="InterPro" id="IPR005950">
    <property type="entry name" value="ModA"/>
</dbReference>
<proteinExistence type="inferred from homology"/>
<sequence>MIYFIKLINFISKENFMKKLLLISIAAAVAFGSENLLVGAGGGYKKPVTEVIENLKKDGVQIEGAFANLGQITIQAKEGKMAAIVGDEAFLKKTDLDIKAYERIGKGALVLVTPKGKQIKDVSELKNLSKIAMPDAKKAIYGVRTTEFLKNSGLEADLAPKMLPVAGVPQVVAYVTNGEVDAGFINSTEAVAREGEFGSVIYIDEALYSPVFISAAKLPACEGSEACAKFIDEIKTSRSKEIFAKFGLK</sequence>
<keyword evidence="5" id="KW-1185">Reference proteome</keyword>
<dbReference type="GO" id="GO:0015689">
    <property type="term" value="P:molybdate ion transport"/>
    <property type="evidence" value="ECO:0007669"/>
    <property type="project" value="InterPro"/>
</dbReference>
<dbReference type="AlphaFoldDB" id="C6RH78"/>
<protein>
    <submittedName>
        <fullName evidence="4">Molybdate ABC transporter, periplasmic molybdate-binding protein</fullName>
    </submittedName>
</protein>
<dbReference type="PANTHER" id="PTHR30632:SF0">
    <property type="entry name" value="SULFATE-BINDING PROTEIN"/>
    <property type="match status" value="1"/>
</dbReference>
<organism evidence="4 5">
    <name type="scientific">Campylobacter showae RM3277</name>
    <dbReference type="NCBI Taxonomy" id="553219"/>
    <lineage>
        <taxon>Bacteria</taxon>
        <taxon>Pseudomonadati</taxon>
        <taxon>Campylobacterota</taxon>
        <taxon>Epsilonproteobacteria</taxon>
        <taxon>Campylobacterales</taxon>
        <taxon>Campylobacteraceae</taxon>
        <taxon>Campylobacter</taxon>
    </lineage>
</organism>
<evidence type="ECO:0000256" key="1">
    <source>
        <dbReference type="ARBA" id="ARBA00009175"/>
    </source>
</evidence>
<dbReference type="PANTHER" id="PTHR30632">
    <property type="entry name" value="MOLYBDATE-BINDING PERIPLASMIC PROTEIN"/>
    <property type="match status" value="1"/>
</dbReference>
<dbReference type="Pfam" id="PF13531">
    <property type="entry name" value="SBP_bac_11"/>
    <property type="match status" value="1"/>
</dbReference>
<dbReference type="GO" id="GO:0030973">
    <property type="term" value="F:molybdate ion binding"/>
    <property type="evidence" value="ECO:0007669"/>
    <property type="project" value="TreeGrafter"/>
</dbReference>
<evidence type="ECO:0000256" key="3">
    <source>
        <dbReference type="ARBA" id="ARBA00022729"/>
    </source>
</evidence>
<dbReference type="EMBL" id="ACVQ01000027">
    <property type="protein sequence ID" value="EET79095.1"/>
    <property type="molecule type" value="Genomic_DNA"/>
</dbReference>
<evidence type="ECO:0000313" key="4">
    <source>
        <dbReference type="EMBL" id="EET79095.1"/>
    </source>
</evidence>
<dbReference type="GO" id="GO:0046872">
    <property type="term" value="F:metal ion binding"/>
    <property type="evidence" value="ECO:0007669"/>
    <property type="project" value="UniProtKB-KW"/>
</dbReference>
<evidence type="ECO:0000313" key="5">
    <source>
        <dbReference type="Proteomes" id="UP000003107"/>
    </source>
</evidence>
<comment type="caution">
    <text evidence="4">The sequence shown here is derived from an EMBL/GenBank/DDBJ whole genome shotgun (WGS) entry which is preliminary data.</text>
</comment>
<dbReference type="SUPFAM" id="SSF53850">
    <property type="entry name" value="Periplasmic binding protein-like II"/>
    <property type="match status" value="1"/>
</dbReference>
<keyword evidence="3" id="KW-0732">Signal</keyword>
<dbReference type="Proteomes" id="UP000003107">
    <property type="component" value="Unassembled WGS sequence"/>
</dbReference>
<name>C6RH78_9BACT</name>
<dbReference type="eggNOG" id="COG0725">
    <property type="taxonomic scope" value="Bacteria"/>
</dbReference>
<dbReference type="NCBIfam" id="TIGR01256">
    <property type="entry name" value="modA"/>
    <property type="match status" value="1"/>
</dbReference>
<reference evidence="4 5" key="1">
    <citation type="submission" date="2009-07" db="EMBL/GenBank/DDBJ databases">
        <authorList>
            <person name="Madupu R."/>
            <person name="Sebastian Y."/>
            <person name="Durkin A.S."/>
            <person name="Torralba M."/>
            <person name="Methe B."/>
            <person name="Sutton G.G."/>
            <person name="Strausberg R.L."/>
            <person name="Nelson K.E."/>
        </authorList>
    </citation>
    <scope>NUCLEOTIDE SEQUENCE [LARGE SCALE GENOMIC DNA]</scope>
    <source>
        <strain evidence="4 5">RM3277</strain>
    </source>
</reference>